<sequence length="692" mass="78684">MSDLPGELRNESPDSADVLQQERSKVVTVREGDKPVILVLLHHAYEAKFIPIVQPGRDGANIKLQVNVFFHETKHGLLNFFVFRVELVSTSGEVMTDLLTKIKGENQDVANRLKQSGFVSDSDFRSLTGADLYELMPEQKYLKLRRTIFEMIHKQEPVGQLLREIKNFIPSENFRAALTGKGVLVEYLSIMKDMQTHVKHIQSFQEAQIRFLEENIQSQEPIGYVPPQEAHGDSSDLLMEIRNQERDAADVLQEADLRSDSEIRSLTREELLELFPGPKDFKLRRRIFEIIQNQKPVKQLPTKVNNVIPISPKERFEAVNKRKGKLVYKIVVNGTTFGADFELMEKVKNEVKDQFDLVQSYSNDHNVTIVFCPIVSRMGPDVESAMRNVKGDKPVILVLMHHAYEAKFIPKVAQGANIKLQVNVFFHETKKGLLNCEVMSDLLEKIKEEHQDVAKVLQEADLCTDSDIRPLTAAELYELFPEKKDLKLRRTIFNIIHKQKSLGQLLREMKDISVDFKDALTDNGVLVDNLSILKDMQTHMKDMQSFLDPHISSLEANIQNQPIQESVTKVTKPRDDNGPEGAHDVESAMRDVKGDKPVILILMHHAYEAKFIPKPWRDGADNQLNVNVFFHETKHGLLHCEENRAAACEIIQKLQECPIVKAKGPAAGNSLTPNSRSSSNKTSYDTDKCCVN</sequence>
<dbReference type="EMBL" id="JASDAP010000017">
    <property type="protein sequence ID" value="KAK1889131.1"/>
    <property type="molecule type" value="Genomic_DNA"/>
</dbReference>
<evidence type="ECO:0000313" key="2">
    <source>
        <dbReference type="EMBL" id="KAK1889131.1"/>
    </source>
</evidence>
<dbReference type="PANTHER" id="PTHR34488">
    <property type="entry name" value="SI:CH211-245H14.1-RELATED"/>
    <property type="match status" value="1"/>
</dbReference>
<feature type="region of interest" description="Disordered" evidence="1">
    <location>
        <begin position="1"/>
        <end position="20"/>
    </location>
</feature>
<comment type="caution">
    <text evidence="2">The sequence shown here is derived from an EMBL/GenBank/DDBJ whole genome shotgun (WGS) entry which is preliminary data.</text>
</comment>
<feature type="region of interest" description="Disordered" evidence="1">
    <location>
        <begin position="663"/>
        <end position="692"/>
    </location>
</feature>
<keyword evidence="3" id="KW-1185">Reference proteome</keyword>
<reference evidence="2" key="1">
    <citation type="submission" date="2023-04" db="EMBL/GenBank/DDBJ databases">
        <title>Chromosome-level genome of Chaenocephalus aceratus.</title>
        <authorList>
            <person name="Park H."/>
        </authorList>
    </citation>
    <scope>NUCLEOTIDE SEQUENCE</scope>
    <source>
        <strain evidence="2">DE</strain>
        <tissue evidence="2">Muscle</tissue>
    </source>
</reference>
<dbReference type="AlphaFoldDB" id="A0AAD9F5N6"/>
<gene>
    <name evidence="2" type="ORF">KUDE01_013809</name>
</gene>
<evidence type="ECO:0000313" key="3">
    <source>
        <dbReference type="Proteomes" id="UP001228049"/>
    </source>
</evidence>
<dbReference type="Proteomes" id="UP001228049">
    <property type="component" value="Unassembled WGS sequence"/>
</dbReference>
<dbReference type="PANTHER" id="PTHR34488:SF1">
    <property type="entry name" value="SI:CH211-245H14.1-RELATED"/>
    <property type="match status" value="1"/>
</dbReference>
<proteinExistence type="predicted"/>
<feature type="compositionally biased region" description="Polar residues" evidence="1">
    <location>
        <begin position="669"/>
        <end position="683"/>
    </location>
</feature>
<accession>A0AAD9F5N6</accession>
<evidence type="ECO:0000256" key="1">
    <source>
        <dbReference type="SAM" id="MobiDB-lite"/>
    </source>
</evidence>
<feature type="compositionally biased region" description="Basic and acidic residues" evidence="1">
    <location>
        <begin position="1"/>
        <end position="12"/>
    </location>
</feature>
<organism evidence="2 3">
    <name type="scientific">Dissostichus eleginoides</name>
    <name type="common">Patagonian toothfish</name>
    <name type="synonym">Dissostichus amissus</name>
    <dbReference type="NCBI Taxonomy" id="100907"/>
    <lineage>
        <taxon>Eukaryota</taxon>
        <taxon>Metazoa</taxon>
        <taxon>Chordata</taxon>
        <taxon>Craniata</taxon>
        <taxon>Vertebrata</taxon>
        <taxon>Euteleostomi</taxon>
        <taxon>Actinopterygii</taxon>
        <taxon>Neopterygii</taxon>
        <taxon>Teleostei</taxon>
        <taxon>Neoteleostei</taxon>
        <taxon>Acanthomorphata</taxon>
        <taxon>Eupercaria</taxon>
        <taxon>Perciformes</taxon>
        <taxon>Notothenioidei</taxon>
        <taxon>Nototheniidae</taxon>
        <taxon>Dissostichus</taxon>
    </lineage>
</organism>
<protein>
    <submittedName>
        <fullName evidence="2">Ribosome-releasing factor 2 mitochondrial</fullName>
    </submittedName>
</protein>
<name>A0AAD9F5N6_DISEL</name>